<dbReference type="OrthoDB" id="120290at2"/>
<dbReference type="GO" id="GO:0005737">
    <property type="term" value="C:cytoplasm"/>
    <property type="evidence" value="ECO:0007669"/>
    <property type="project" value="UniProtKB-SubCell"/>
</dbReference>
<keyword evidence="2" id="KW-0963">Cytoplasm</keyword>
<dbReference type="AlphaFoldDB" id="I9NR79"/>
<keyword evidence="3 5" id="KW-0597">Phosphoprotein</keyword>
<dbReference type="RefSeq" id="WP_007956759.1">
    <property type="nucleotide sequence ID" value="NZ_CP010978.1"/>
</dbReference>
<evidence type="ECO:0000313" key="7">
    <source>
        <dbReference type="Proteomes" id="UP000005361"/>
    </source>
</evidence>
<evidence type="ECO:0000256" key="5">
    <source>
        <dbReference type="PIRSR" id="PIRSR609662-50"/>
    </source>
</evidence>
<proteinExistence type="inferred from homology"/>
<evidence type="ECO:0000256" key="4">
    <source>
        <dbReference type="NCBIfam" id="TIGR03130"/>
    </source>
</evidence>
<gene>
    <name evidence="6" type="ORF">JBW_01391</name>
</gene>
<reference evidence="7" key="2">
    <citation type="submission" date="2015-02" db="EMBL/GenBank/DDBJ databases">
        <title>Complete Genome Sequence of Pelosinus fermentans JBW45.</title>
        <authorList>
            <person name="De Leon K.B."/>
            <person name="Utturkar S.M."/>
            <person name="Camilleri L.B."/>
            <person name="Arkin A.P."/>
            <person name="Fields M.W."/>
            <person name="Brown S.D."/>
            <person name="Wall J.D."/>
        </authorList>
    </citation>
    <scope>NUCLEOTIDE SEQUENCE [LARGE SCALE GENOMIC DNA]</scope>
    <source>
        <strain evidence="7">JBW45</strain>
    </source>
</reference>
<reference evidence="6 7" key="1">
    <citation type="journal article" date="2015" name="Genome Announc.">
        <title>Complete Genome Sequence of Pelosinus fermentans JBW45, a Member of a Remarkably Competitive Group of Negativicutes in the Firmicutes Phylum.</title>
        <authorList>
            <person name="De Leon K.B."/>
            <person name="Utturkar S.M."/>
            <person name="Camilleri L.B."/>
            <person name="Elias D.A."/>
            <person name="Arkin A.P."/>
            <person name="Fields M.W."/>
            <person name="Brown S.D."/>
            <person name="Wall J.D."/>
        </authorList>
    </citation>
    <scope>NUCLEOTIDE SEQUENCE [LARGE SCALE GENOMIC DNA]</scope>
    <source>
        <strain evidence="6 7">JBW45</strain>
    </source>
</reference>
<dbReference type="Proteomes" id="UP000005361">
    <property type="component" value="Chromosome"/>
</dbReference>
<dbReference type="InterPro" id="IPR023439">
    <property type="entry name" value="Mal_deCO2ase/Cit_lyase_ACP"/>
</dbReference>
<evidence type="ECO:0000256" key="3">
    <source>
        <dbReference type="ARBA" id="ARBA00022553"/>
    </source>
</evidence>
<evidence type="ECO:0000256" key="1">
    <source>
        <dbReference type="ARBA" id="ARBA00004496"/>
    </source>
</evidence>
<comment type="subcellular location">
    <subcellularLocation>
        <location evidence="1">Cytoplasm</location>
    </subcellularLocation>
</comment>
<feature type="modified residue" description="O-(phosphoribosyl dephospho-coenzyme A)serine" evidence="5">
    <location>
        <position position="30"/>
    </location>
</feature>
<dbReference type="NCBIfam" id="TIGR03130">
    <property type="entry name" value="malonate_delta"/>
    <property type="match status" value="1"/>
</dbReference>
<organism evidence="6 7">
    <name type="scientific">Pelosinus fermentans JBW45</name>
    <dbReference type="NCBI Taxonomy" id="1192197"/>
    <lineage>
        <taxon>Bacteria</taxon>
        <taxon>Bacillati</taxon>
        <taxon>Bacillota</taxon>
        <taxon>Negativicutes</taxon>
        <taxon>Selenomonadales</taxon>
        <taxon>Sporomusaceae</taxon>
        <taxon>Pelosinus</taxon>
    </lineage>
</organism>
<dbReference type="EMBL" id="CP010978">
    <property type="protein sequence ID" value="AJQ26743.1"/>
    <property type="molecule type" value="Genomic_DNA"/>
</dbReference>
<dbReference type="KEGG" id="pft:JBW_01391"/>
<dbReference type="STRING" id="1192197.JBW_01391"/>
<accession>I9NR79</accession>
<evidence type="ECO:0000256" key="2">
    <source>
        <dbReference type="ARBA" id="ARBA00022490"/>
    </source>
</evidence>
<dbReference type="InterPro" id="IPR009662">
    <property type="entry name" value="Malonate_deCO2ase_dsu"/>
</dbReference>
<protein>
    <recommendedName>
        <fullName evidence="4">Malonate decarboxylase acyl carrier protein</fullName>
    </recommendedName>
</protein>
<dbReference type="Pfam" id="PF06857">
    <property type="entry name" value="ACP"/>
    <property type="match status" value="1"/>
</dbReference>
<dbReference type="HOGENOM" id="CLU_173135_0_0_9"/>
<sequence>MALQQLKFEFKVNNPIEFSHEWRHHGVVGSGDLEILMEKKDLGGAVQVQVVTPVVGFDKVWGMVLEKIVKENRLGNISIEINDNNATPIVVSMRLRQALAEAAKDVRKEV</sequence>
<name>I9NR79_9FIRM</name>
<evidence type="ECO:0000313" key="6">
    <source>
        <dbReference type="EMBL" id="AJQ26743.1"/>
    </source>
</evidence>
<comment type="PTM">
    <text evidence="5">Covalently binds the prosthetic group of malonate decarboxylase.</text>
</comment>
<dbReference type="HAMAP" id="MF_00710">
    <property type="entry name" value="Malonate_deCO2ase_dsu"/>
    <property type="match status" value="1"/>
</dbReference>